<dbReference type="Proteomes" id="UP000297595">
    <property type="component" value="Unassembled WGS sequence"/>
</dbReference>
<dbReference type="AlphaFoldDB" id="A0A7C8P8L5"/>
<dbReference type="GO" id="GO:0000293">
    <property type="term" value="F:ferric-chelate reductase activity"/>
    <property type="evidence" value="ECO:0007669"/>
    <property type="project" value="TreeGrafter"/>
</dbReference>
<feature type="region of interest" description="Disordered" evidence="3">
    <location>
        <begin position="1"/>
        <end position="24"/>
    </location>
</feature>
<keyword evidence="2" id="KW-0560">Oxidoreductase</keyword>
<dbReference type="GO" id="GO:0005886">
    <property type="term" value="C:plasma membrane"/>
    <property type="evidence" value="ECO:0007669"/>
    <property type="project" value="TreeGrafter"/>
</dbReference>
<reference evidence="6 7" key="1">
    <citation type="submission" date="2019-03" db="EMBL/GenBank/DDBJ databases">
        <title>Nematode-trapping fungi genome.</title>
        <authorList>
            <person name="Vidal-Diez De Ulzurrun G."/>
        </authorList>
    </citation>
    <scope>NUCLEOTIDE SEQUENCE [LARGE SCALE GENOMIC DNA]</scope>
    <source>
        <strain evidence="6 7">TWF154</strain>
    </source>
</reference>
<keyword evidence="4" id="KW-1133">Transmembrane helix</keyword>
<proteinExistence type="predicted"/>
<evidence type="ECO:0000256" key="3">
    <source>
        <dbReference type="SAM" id="MobiDB-lite"/>
    </source>
</evidence>
<feature type="domain" description="Ferric reductase NAD binding" evidence="5">
    <location>
        <begin position="246"/>
        <end position="337"/>
    </location>
</feature>
<dbReference type="CDD" id="cd06186">
    <property type="entry name" value="NOX_Duox_like_FAD_NADP"/>
    <property type="match status" value="1"/>
</dbReference>
<dbReference type="Gene3D" id="3.40.50.80">
    <property type="entry name" value="Nucleotide-binding domain of ferredoxin-NADP reductase (FNR) module"/>
    <property type="match status" value="1"/>
</dbReference>
<dbReference type="GO" id="GO:0015677">
    <property type="term" value="P:copper ion import"/>
    <property type="evidence" value="ECO:0007669"/>
    <property type="project" value="TreeGrafter"/>
</dbReference>
<evidence type="ECO:0000259" key="5">
    <source>
        <dbReference type="Pfam" id="PF08030"/>
    </source>
</evidence>
<keyword evidence="1" id="KW-0813">Transport</keyword>
<dbReference type="InterPro" id="IPR039261">
    <property type="entry name" value="FNR_nucleotide-bd"/>
</dbReference>
<evidence type="ECO:0000256" key="2">
    <source>
        <dbReference type="ARBA" id="ARBA00023002"/>
    </source>
</evidence>
<comment type="caution">
    <text evidence="6">The sequence shown here is derived from an EMBL/GenBank/DDBJ whole genome shotgun (WGS) entry which is preliminary data.</text>
</comment>
<dbReference type="PANTHER" id="PTHR32361:SF26">
    <property type="entry name" value="FAD-BINDING 8 DOMAIN-CONTAINING PROTEIN-RELATED"/>
    <property type="match status" value="1"/>
</dbReference>
<accession>A0A7C8P8L5</accession>
<feature type="transmembrane region" description="Helical" evidence="4">
    <location>
        <begin position="84"/>
        <end position="105"/>
    </location>
</feature>
<organism evidence="6 7">
    <name type="scientific">Orbilia oligospora</name>
    <name type="common">Nematode-trapping fungus</name>
    <name type="synonym">Arthrobotrys oligospora</name>
    <dbReference type="NCBI Taxonomy" id="2813651"/>
    <lineage>
        <taxon>Eukaryota</taxon>
        <taxon>Fungi</taxon>
        <taxon>Dikarya</taxon>
        <taxon>Ascomycota</taxon>
        <taxon>Pezizomycotina</taxon>
        <taxon>Orbiliomycetes</taxon>
        <taxon>Orbiliales</taxon>
        <taxon>Orbiliaceae</taxon>
        <taxon>Orbilia</taxon>
    </lineage>
</organism>
<evidence type="ECO:0000256" key="4">
    <source>
        <dbReference type="SAM" id="Phobius"/>
    </source>
</evidence>
<dbReference type="InterPro" id="IPR051410">
    <property type="entry name" value="Ferric/Cupric_Reductase"/>
</dbReference>
<gene>
    <name evidence="6" type="ORF">EYR41_004248</name>
</gene>
<feature type="compositionally biased region" description="Polar residues" evidence="3">
    <location>
        <begin position="7"/>
        <end position="16"/>
    </location>
</feature>
<dbReference type="GO" id="GO:0006826">
    <property type="term" value="P:iron ion transport"/>
    <property type="evidence" value="ECO:0007669"/>
    <property type="project" value="TreeGrafter"/>
</dbReference>
<feature type="transmembrane region" description="Helical" evidence="4">
    <location>
        <begin position="244"/>
        <end position="263"/>
    </location>
</feature>
<sequence length="406" mass="46701">MDKLQEEWNNFKSSQGGKDGLEENWEKFKAGHPESDVLQENWDKLKSDIGVDGLKQEWNNLQDTRHKFMTGLQLLLFLEAQSPIFWYALWGLNLVSRCGILLSGYQGTLRRRRRRRSSLPQYASTELSASAGLPDGLSIGNTVIIPVNDIVLVKLGIKKNTTIRAGQYIQLCIPDVSTSAFIQQHPFYISWIDDYHDMRVICFLITPKRGFTEDLVRRANEIHLYKPPAKYDGPFGVPVRLKKYGTIVAFATGIGITGVLLYLKEALLGCRKHTFMARKIQLFWILEREDQQIWVGHWMEELLIQDVEKNLEVNMYIPRQWVNPAAKEGLTEFHGENRRISKRYEKMRVRSVVSTVIRESKGCTHNTAAKVIRETVVQKMDRPILFHQLDFVPSLAGEEVIEIEAA</sequence>
<keyword evidence="4" id="KW-0812">Transmembrane</keyword>
<evidence type="ECO:0000313" key="6">
    <source>
        <dbReference type="EMBL" id="TGJ72349.1"/>
    </source>
</evidence>
<dbReference type="Pfam" id="PF08030">
    <property type="entry name" value="NAD_binding_6"/>
    <property type="match status" value="1"/>
</dbReference>
<protein>
    <recommendedName>
        <fullName evidence="5">Ferric reductase NAD binding domain-containing protein</fullName>
    </recommendedName>
</protein>
<dbReference type="InterPro" id="IPR013121">
    <property type="entry name" value="Fe_red_NAD-bd_6"/>
</dbReference>
<name>A0A7C8P8L5_ORBOL</name>
<dbReference type="PANTHER" id="PTHR32361">
    <property type="entry name" value="FERRIC/CUPRIC REDUCTASE TRANSMEMBRANE COMPONENT"/>
    <property type="match status" value="1"/>
</dbReference>
<keyword evidence="4" id="KW-0472">Membrane</keyword>
<dbReference type="SUPFAM" id="SSF52343">
    <property type="entry name" value="Ferredoxin reductase-like, C-terminal NADP-linked domain"/>
    <property type="match status" value="1"/>
</dbReference>
<dbReference type="EMBL" id="SOZJ01000002">
    <property type="protein sequence ID" value="TGJ72349.1"/>
    <property type="molecule type" value="Genomic_DNA"/>
</dbReference>
<dbReference type="GO" id="GO:0006879">
    <property type="term" value="P:intracellular iron ion homeostasis"/>
    <property type="evidence" value="ECO:0007669"/>
    <property type="project" value="TreeGrafter"/>
</dbReference>
<evidence type="ECO:0000256" key="1">
    <source>
        <dbReference type="ARBA" id="ARBA00022448"/>
    </source>
</evidence>
<evidence type="ECO:0000313" key="7">
    <source>
        <dbReference type="Proteomes" id="UP000297595"/>
    </source>
</evidence>